<dbReference type="InterPro" id="IPR051470">
    <property type="entry name" value="Thiol:disulfide_interchange"/>
</dbReference>
<feature type="signal peptide" evidence="1">
    <location>
        <begin position="1"/>
        <end position="29"/>
    </location>
</feature>
<gene>
    <name evidence="3" type="ORF">F7Q92_14465</name>
</gene>
<accession>A0A643FC75</accession>
<feature type="chain" id="PRO_5024822985" evidence="1">
    <location>
        <begin position="30"/>
        <end position="193"/>
    </location>
</feature>
<dbReference type="RefSeq" id="WP_151124836.1">
    <property type="nucleotide sequence ID" value="NZ_CP088081.1"/>
</dbReference>
<feature type="domain" description="Thioredoxin-like fold" evidence="2">
    <location>
        <begin position="61"/>
        <end position="191"/>
    </location>
</feature>
<dbReference type="InterPro" id="IPR036249">
    <property type="entry name" value="Thioredoxin-like_sf"/>
</dbReference>
<protein>
    <submittedName>
        <fullName evidence="3">Thioredoxin fold domain-containing protein</fullName>
    </submittedName>
</protein>
<name>A0A643FC75_IDEDE</name>
<evidence type="ECO:0000259" key="2">
    <source>
        <dbReference type="Pfam" id="PF13098"/>
    </source>
</evidence>
<dbReference type="PANTHER" id="PTHR35272:SF3">
    <property type="entry name" value="THIOL:DISULFIDE INTERCHANGE PROTEIN DSBC"/>
    <property type="match status" value="1"/>
</dbReference>
<dbReference type="EMBL" id="VZPB01000036">
    <property type="protein sequence ID" value="KAB0579719.1"/>
    <property type="molecule type" value="Genomic_DNA"/>
</dbReference>
<evidence type="ECO:0000256" key="1">
    <source>
        <dbReference type="SAM" id="SignalP"/>
    </source>
</evidence>
<dbReference type="OrthoDB" id="5298214at2"/>
<dbReference type="InterPro" id="IPR012336">
    <property type="entry name" value="Thioredoxin-like_fold"/>
</dbReference>
<reference evidence="3 4" key="1">
    <citation type="submission" date="2019-09" db="EMBL/GenBank/DDBJ databases">
        <title>Draft genome sequences of 48 bacterial type strains from the CCUG.</title>
        <authorList>
            <person name="Tunovic T."/>
            <person name="Pineiro-Iglesias B."/>
            <person name="Unosson C."/>
            <person name="Inganas E."/>
            <person name="Ohlen M."/>
            <person name="Cardew S."/>
            <person name="Jensie-Markopoulos S."/>
            <person name="Salva-Serra F."/>
            <person name="Jaen-Luchoro D."/>
            <person name="Karlsson R."/>
            <person name="Svensson-Stadler L."/>
            <person name="Chun J."/>
            <person name="Moore E."/>
        </authorList>
    </citation>
    <scope>NUCLEOTIDE SEQUENCE [LARGE SCALE GENOMIC DNA]</scope>
    <source>
        <strain evidence="3 4">CCUG 30977</strain>
    </source>
</reference>
<dbReference type="Pfam" id="PF13098">
    <property type="entry name" value="Thioredoxin_2"/>
    <property type="match status" value="1"/>
</dbReference>
<dbReference type="Proteomes" id="UP000430120">
    <property type="component" value="Unassembled WGS sequence"/>
</dbReference>
<sequence length="193" mass="20380">MNRRHFTLQTAAALMVGVLAACDQTPAQAAAPSVAKIPADQAYALAAKGTGFSVGPLMAAHTAYVFFDTTCPHCAHLWQALQPLASQVRVVWMPVGYLQPKSLTQGVTILSAPEPKVAMAENEQRLLARQGGITPASTLNEDLVQKVKANTALFMQISGESVPLILFRNAKTGEYGSQAGAMDTAQFAALLGL</sequence>
<dbReference type="PANTHER" id="PTHR35272">
    <property type="entry name" value="THIOL:DISULFIDE INTERCHANGE PROTEIN DSBC-RELATED"/>
    <property type="match status" value="1"/>
</dbReference>
<dbReference type="AlphaFoldDB" id="A0A643FC75"/>
<evidence type="ECO:0000313" key="4">
    <source>
        <dbReference type="Proteomes" id="UP000430120"/>
    </source>
</evidence>
<organism evidence="3 4">
    <name type="scientific">Ideonella dechloratans</name>
    <dbReference type="NCBI Taxonomy" id="36863"/>
    <lineage>
        <taxon>Bacteria</taxon>
        <taxon>Pseudomonadati</taxon>
        <taxon>Pseudomonadota</taxon>
        <taxon>Betaproteobacteria</taxon>
        <taxon>Burkholderiales</taxon>
        <taxon>Sphaerotilaceae</taxon>
        <taxon>Ideonella</taxon>
    </lineage>
</organism>
<comment type="caution">
    <text evidence="3">The sequence shown here is derived from an EMBL/GenBank/DDBJ whole genome shotgun (WGS) entry which is preliminary data.</text>
</comment>
<keyword evidence="4" id="KW-1185">Reference proteome</keyword>
<proteinExistence type="predicted"/>
<dbReference type="PROSITE" id="PS51257">
    <property type="entry name" value="PROKAR_LIPOPROTEIN"/>
    <property type="match status" value="1"/>
</dbReference>
<keyword evidence="1" id="KW-0732">Signal</keyword>
<evidence type="ECO:0000313" key="3">
    <source>
        <dbReference type="EMBL" id="KAB0579719.1"/>
    </source>
</evidence>
<dbReference type="Gene3D" id="3.40.30.10">
    <property type="entry name" value="Glutaredoxin"/>
    <property type="match status" value="1"/>
</dbReference>
<dbReference type="SUPFAM" id="SSF52833">
    <property type="entry name" value="Thioredoxin-like"/>
    <property type="match status" value="1"/>
</dbReference>